<name>A0A0K2T444_LEPSM</name>
<protein>
    <submittedName>
        <fullName evidence="1">Uncharacterized protein</fullName>
    </submittedName>
</protein>
<accession>A0A0K2T444</accession>
<organism evidence="1">
    <name type="scientific">Lepeophtheirus salmonis</name>
    <name type="common">Salmon louse</name>
    <name type="synonym">Caligus salmonis</name>
    <dbReference type="NCBI Taxonomy" id="72036"/>
    <lineage>
        <taxon>Eukaryota</taxon>
        <taxon>Metazoa</taxon>
        <taxon>Ecdysozoa</taxon>
        <taxon>Arthropoda</taxon>
        <taxon>Crustacea</taxon>
        <taxon>Multicrustacea</taxon>
        <taxon>Hexanauplia</taxon>
        <taxon>Copepoda</taxon>
        <taxon>Siphonostomatoida</taxon>
        <taxon>Caligidae</taxon>
        <taxon>Lepeophtheirus</taxon>
    </lineage>
</organism>
<dbReference type="EMBL" id="HACA01003452">
    <property type="protein sequence ID" value="CDW20813.1"/>
    <property type="molecule type" value="Transcribed_RNA"/>
</dbReference>
<proteinExistence type="predicted"/>
<evidence type="ECO:0000313" key="1">
    <source>
        <dbReference type="EMBL" id="CDW20813.1"/>
    </source>
</evidence>
<dbReference type="AlphaFoldDB" id="A0A0K2T444"/>
<reference evidence="1" key="1">
    <citation type="submission" date="2014-05" db="EMBL/GenBank/DDBJ databases">
        <authorList>
            <person name="Chronopoulou M."/>
        </authorList>
    </citation>
    <scope>NUCLEOTIDE SEQUENCE</scope>
    <source>
        <tissue evidence="1">Whole organism</tissue>
    </source>
</reference>
<sequence>MLDHHVIGLPRVFNLMHCTDYWPRQADFDKIRYYITIY</sequence>